<dbReference type="InterPro" id="IPR000782">
    <property type="entry name" value="FAS1_domain"/>
</dbReference>
<keyword evidence="3" id="KW-1185">Reference proteome</keyword>
<dbReference type="SUPFAM" id="SSF82153">
    <property type="entry name" value="FAS1 domain"/>
    <property type="match status" value="3"/>
</dbReference>
<dbReference type="Proteomes" id="UP000553034">
    <property type="component" value="Unassembled WGS sequence"/>
</dbReference>
<feature type="domain" description="FAS1" evidence="1">
    <location>
        <begin position="317"/>
        <end position="463"/>
    </location>
</feature>
<evidence type="ECO:0000313" key="3">
    <source>
        <dbReference type="Proteomes" id="UP000553034"/>
    </source>
</evidence>
<gene>
    <name evidence="2" type="ORF">GGR32_000406</name>
</gene>
<dbReference type="RefSeq" id="WP_183475807.1">
    <property type="nucleotide sequence ID" value="NZ_JACIFO010000001.1"/>
</dbReference>
<feature type="domain" description="FAS1" evidence="1">
    <location>
        <begin position="179"/>
        <end position="315"/>
    </location>
</feature>
<dbReference type="Gene3D" id="2.30.180.10">
    <property type="entry name" value="FAS1 domain"/>
    <property type="match status" value="3"/>
</dbReference>
<reference evidence="2 3" key="1">
    <citation type="submission" date="2020-08" db="EMBL/GenBank/DDBJ databases">
        <title>Genomic Encyclopedia of Type Strains, Phase IV (KMG-IV): sequencing the most valuable type-strain genomes for metagenomic binning, comparative biology and taxonomic classification.</title>
        <authorList>
            <person name="Goeker M."/>
        </authorList>
    </citation>
    <scope>NUCLEOTIDE SEQUENCE [LARGE SCALE GENOMIC DNA]</scope>
    <source>
        <strain evidence="2 3">DSM 29568</strain>
    </source>
</reference>
<sequence length="465" mass="52295">MNFILKIKKITSLSFIFLLLLSCSNDDGGRIIEGTNSITNFLEKTPEYSLFYNLLVRTNMANTLDGNAGTHTVFAPNNTAIETYLEENNLTSLADLDNDTALQLVNYHLLSSLVPKSNFVSGYTKTNATTPITDSTTTNLSMLINTNEEVLFNGISKITEADIDVDNGILHGVDHVIPLPTLYTFVTADKNFQEYYSVLQNLSNFTEFKDKLTQNTLNYTLFIPNNSFFQNTDFSHLSEAALNNLLNNQWMEGKLTSNAFKTDYFSSLAYDAQEEHQLSIFMNNTLGTKLNATTSINTPNIVCTNGVIHLTDNFIPIAYLKTFIEADNQLVNFHEALSREDQATQNYLDFLNDNANTTHTPPYTVFAPDNKAFERVLLELYPTENATLAHITTQDLTDILNLHIAENLYLSATDFQQQTIEMLGGNITQDANKLKDLQNRTSNIIKTNARAYNGILHRIDTVMLR</sequence>
<organism evidence="2 3">
    <name type="scientific">Mesonia hippocampi</name>
    <dbReference type="NCBI Taxonomy" id="1628250"/>
    <lineage>
        <taxon>Bacteria</taxon>
        <taxon>Pseudomonadati</taxon>
        <taxon>Bacteroidota</taxon>
        <taxon>Flavobacteriia</taxon>
        <taxon>Flavobacteriales</taxon>
        <taxon>Flavobacteriaceae</taxon>
        <taxon>Mesonia</taxon>
    </lineage>
</organism>
<name>A0A840EVM6_9FLAO</name>
<dbReference type="PROSITE" id="PS50213">
    <property type="entry name" value="FAS1"/>
    <property type="match status" value="3"/>
</dbReference>
<dbReference type="AlphaFoldDB" id="A0A840EVM6"/>
<dbReference type="PANTHER" id="PTHR10900:SF77">
    <property type="entry name" value="FI19380P1"/>
    <property type="match status" value="1"/>
</dbReference>
<dbReference type="EMBL" id="JACIFO010000001">
    <property type="protein sequence ID" value="MBB4118134.1"/>
    <property type="molecule type" value="Genomic_DNA"/>
</dbReference>
<dbReference type="Pfam" id="PF02469">
    <property type="entry name" value="Fasciclin"/>
    <property type="match status" value="3"/>
</dbReference>
<dbReference type="InterPro" id="IPR050904">
    <property type="entry name" value="Adhesion/Biosynth-related"/>
</dbReference>
<dbReference type="PROSITE" id="PS51257">
    <property type="entry name" value="PROKAR_LIPOPROTEIN"/>
    <property type="match status" value="1"/>
</dbReference>
<accession>A0A840EVM6</accession>
<evidence type="ECO:0000313" key="2">
    <source>
        <dbReference type="EMBL" id="MBB4118134.1"/>
    </source>
</evidence>
<dbReference type="SMART" id="SM00554">
    <property type="entry name" value="FAS1"/>
    <property type="match status" value="3"/>
</dbReference>
<comment type="caution">
    <text evidence="2">The sequence shown here is derived from an EMBL/GenBank/DDBJ whole genome shotgun (WGS) entry which is preliminary data.</text>
</comment>
<protein>
    <submittedName>
        <fullName evidence="2">Putative surface protein with fasciclin (FAS1) repeats</fullName>
    </submittedName>
</protein>
<evidence type="ECO:0000259" key="1">
    <source>
        <dbReference type="PROSITE" id="PS50213"/>
    </source>
</evidence>
<dbReference type="PANTHER" id="PTHR10900">
    <property type="entry name" value="PERIOSTIN-RELATED"/>
    <property type="match status" value="1"/>
</dbReference>
<dbReference type="InterPro" id="IPR036378">
    <property type="entry name" value="FAS1_dom_sf"/>
</dbReference>
<proteinExistence type="predicted"/>
<feature type="domain" description="FAS1" evidence="1">
    <location>
        <begin position="35"/>
        <end position="177"/>
    </location>
</feature>